<dbReference type="PROSITE" id="PS00107">
    <property type="entry name" value="PROTEIN_KINASE_ATP"/>
    <property type="match status" value="1"/>
</dbReference>
<evidence type="ECO:0000256" key="6">
    <source>
        <dbReference type="ARBA" id="ARBA00022989"/>
    </source>
</evidence>
<dbReference type="AlphaFoldDB" id="A0A059BXP3"/>
<protein>
    <recommendedName>
        <fullName evidence="12">Protein kinase domain-containing protein</fullName>
    </recommendedName>
</protein>
<dbReference type="Gene3D" id="1.10.510.10">
    <property type="entry name" value="Transferase(Phosphotransferase) domain 1"/>
    <property type="match status" value="1"/>
</dbReference>
<keyword evidence="2" id="KW-0433">Leucine-rich repeat</keyword>
<dbReference type="Pfam" id="PF07714">
    <property type="entry name" value="PK_Tyr_Ser-Thr"/>
    <property type="match status" value="2"/>
</dbReference>
<dbReference type="Gene3D" id="3.80.10.10">
    <property type="entry name" value="Ribonuclease Inhibitor"/>
    <property type="match status" value="2"/>
</dbReference>
<comment type="subcellular location">
    <subcellularLocation>
        <location evidence="1">Membrane</location>
        <topology evidence="1">Single-pass membrane protein</topology>
    </subcellularLocation>
</comment>
<dbReference type="Gramene" id="KCW70973">
    <property type="protein sequence ID" value="KCW70973"/>
    <property type="gene ID" value="EUGRSUZ_F04082"/>
</dbReference>
<dbReference type="Pfam" id="PF08263">
    <property type="entry name" value="LRRNT_2"/>
    <property type="match status" value="1"/>
</dbReference>
<evidence type="ECO:0000256" key="3">
    <source>
        <dbReference type="ARBA" id="ARBA00022692"/>
    </source>
</evidence>
<evidence type="ECO:0000256" key="11">
    <source>
        <dbReference type="SAM" id="SignalP"/>
    </source>
</evidence>
<dbReference type="Pfam" id="PF23598">
    <property type="entry name" value="LRR_14"/>
    <property type="match status" value="1"/>
</dbReference>
<dbReference type="InterPro" id="IPR001611">
    <property type="entry name" value="Leu-rich_rpt"/>
</dbReference>
<keyword evidence="9" id="KW-0067">ATP-binding</keyword>
<dbReference type="InterPro" id="IPR011009">
    <property type="entry name" value="Kinase-like_dom_sf"/>
</dbReference>
<evidence type="ECO:0000259" key="12">
    <source>
        <dbReference type="PROSITE" id="PS50011"/>
    </source>
</evidence>
<dbReference type="InParanoid" id="A0A059BXP3"/>
<feature type="chain" id="PRO_5001568750" description="Protein kinase domain-containing protein" evidence="11">
    <location>
        <begin position="32"/>
        <end position="726"/>
    </location>
</feature>
<gene>
    <name evidence="13" type="ORF">EUGRSUZ_F04082</name>
</gene>
<sequence>MGHSNLSCPQLRCSSLLFVALLLLCFGVVISATNDTDKLALLAFKAEITSDPFGSLNSWNDSTDFCRWDGVMCSRRHHRVMRLDLDSQKLSGSISPHIGNLSFLRILNLNNNSFSLEIPPQIARLRRLRVLYLSDNSLMGSDADELSFLCSLTNASDLSVFGMAGNRFGGMLPVCIGNFSTTMTHLGVGMNMISGEIPIEIGNLVNLQKLLMMENLHSGSIPSVLGNLSNLGLLDLSGNCLSGRVPNSLRNLQRLVKLYLHQNNFEGPIPSYLQNHQSLMRLDLSSNNFSGSVIFPMVGNLIYLNLSQNHLSGVLPMEIGNLKHLVSLDVSGNILDGEIPGSLGNCDGLIVLGMQDNLFHGSIPQSINSLKSIEELDLSINNFSGEIPKFLEAFQYLKKLNLSYNHLEGALPTQGVFRNASVAFVVGNEKLCGGMLEFELPRCISKNSKSRGVHKLKLTIAVLFGLLGITLVVTFLYLYCLKRKKKEPISSCLDDSMLNLSYGTLLKATNGFSSANLIGAGSFGFVYKGLLQDNENSIAVKVLNLTWHGALKSFKAECEALKHMKHRNLLKVLTACSSIDYNGDEFKALVGTIGYAPPEYANGSQVSREGDVYSYGVLLLEIFTGLSPTSNTFRDNLNLHNYVAEAIPQRAIEITDPALLHEGESHNSSQDSLHESNRIFQECLETIYRIGLACSVEEPRRRMSIDKVATQLHSIKKKLFAASLLL</sequence>
<dbReference type="Pfam" id="PF00560">
    <property type="entry name" value="LRR_1"/>
    <property type="match status" value="3"/>
</dbReference>
<feature type="transmembrane region" description="Helical" evidence="10">
    <location>
        <begin position="458"/>
        <end position="480"/>
    </location>
</feature>
<feature type="domain" description="Protein kinase" evidence="12">
    <location>
        <begin position="512"/>
        <end position="726"/>
    </location>
</feature>
<evidence type="ECO:0000256" key="9">
    <source>
        <dbReference type="PROSITE-ProRule" id="PRU10141"/>
    </source>
</evidence>
<dbReference type="SUPFAM" id="SSF52047">
    <property type="entry name" value="RNI-like"/>
    <property type="match status" value="1"/>
</dbReference>
<evidence type="ECO:0000256" key="4">
    <source>
        <dbReference type="ARBA" id="ARBA00022729"/>
    </source>
</evidence>
<dbReference type="GO" id="GO:0004674">
    <property type="term" value="F:protein serine/threonine kinase activity"/>
    <property type="evidence" value="ECO:0007669"/>
    <property type="project" value="UniProtKB-EC"/>
</dbReference>
<evidence type="ECO:0000256" key="2">
    <source>
        <dbReference type="ARBA" id="ARBA00022614"/>
    </source>
</evidence>
<proteinExistence type="predicted"/>
<evidence type="ECO:0000313" key="13">
    <source>
        <dbReference type="EMBL" id="KCW70973.1"/>
    </source>
</evidence>
<dbReference type="InterPro" id="IPR001245">
    <property type="entry name" value="Ser-Thr/Tyr_kinase_cat_dom"/>
</dbReference>
<keyword evidence="8" id="KW-0675">Receptor</keyword>
<dbReference type="Gene3D" id="3.30.200.20">
    <property type="entry name" value="Phosphorylase Kinase, domain 1"/>
    <property type="match status" value="1"/>
</dbReference>
<dbReference type="EMBL" id="KK198758">
    <property type="protein sequence ID" value="KCW70973.1"/>
    <property type="molecule type" value="Genomic_DNA"/>
</dbReference>
<dbReference type="eggNOG" id="ENOG502QPYS">
    <property type="taxonomic scope" value="Eukaryota"/>
</dbReference>
<dbReference type="InterPro" id="IPR032675">
    <property type="entry name" value="LRR_dom_sf"/>
</dbReference>
<evidence type="ECO:0000256" key="8">
    <source>
        <dbReference type="ARBA" id="ARBA00023170"/>
    </source>
</evidence>
<reference evidence="13" key="1">
    <citation type="submission" date="2013-07" db="EMBL/GenBank/DDBJ databases">
        <title>The genome of Eucalyptus grandis.</title>
        <authorList>
            <person name="Schmutz J."/>
            <person name="Hayes R."/>
            <person name="Myburg A."/>
            <person name="Tuskan G."/>
            <person name="Grattapaglia D."/>
            <person name="Rokhsar D.S."/>
        </authorList>
    </citation>
    <scope>NUCLEOTIDE SEQUENCE</scope>
    <source>
        <tissue evidence="13">Leaf extractions</tissue>
    </source>
</reference>
<dbReference type="SUPFAM" id="SSF56112">
    <property type="entry name" value="Protein kinase-like (PK-like)"/>
    <property type="match status" value="1"/>
</dbReference>
<dbReference type="PANTHER" id="PTHR27008:SF610">
    <property type="entry name" value="SERINE-THREONINE_TYROSINE-PROTEIN KINASE CATALYTIC DOMAIN-CONTAINING PROTEIN"/>
    <property type="match status" value="1"/>
</dbReference>
<dbReference type="InterPro" id="IPR055414">
    <property type="entry name" value="LRR_R13L4/SHOC2-like"/>
</dbReference>
<keyword evidence="9" id="KW-0547">Nucleotide-binding</keyword>
<dbReference type="InterPro" id="IPR000719">
    <property type="entry name" value="Prot_kinase_dom"/>
</dbReference>
<keyword evidence="3 10" id="KW-0812">Transmembrane</keyword>
<evidence type="ECO:0000256" key="7">
    <source>
        <dbReference type="ARBA" id="ARBA00023136"/>
    </source>
</evidence>
<feature type="binding site" evidence="9">
    <location>
        <position position="541"/>
    </location>
    <ligand>
        <name>ATP</name>
        <dbReference type="ChEBI" id="CHEBI:30616"/>
    </ligand>
</feature>
<evidence type="ECO:0000256" key="1">
    <source>
        <dbReference type="ARBA" id="ARBA00004167"/>
    </source>
</evidence>
<dbReference type="InterPro" id="IPR013210">
    <property type="entry name" value="LRR_N_plant-typ"/>
</dbReference>
<name>A0A059BXP3_EUCGR</name>
<dbReference type="InterPro" id="IPR051809">
    <property type="entry name" value="Plant_receptor-like_S/T_kinase"/>
</dbReference>
<organism evidence="13">
    <name type="scientific">Eucalyptus grandis</name>
    <name type="common">Flooded gum</name>
    <dbReference type="NCBI Taxonomy" id="71139"/>
    <lineage>
        <taxon>Eukaryota</taxon>
        <taxon>Viridiplantae</taxon>
        <taxon>Streptophyta</taxon>
        <taxon>Embryophyta</taxon>
        <taxon>Tracheophyta</taxon>
        <taxon>Spermatophyta</taxon>
        <taxon>Magnoliopsida</taxon>
        <taxon>eudicotyledons</taxon>
        <taxon>Gunneridae</taxon>
        <taxon>Pentapetalae</taxon>
        <taxon>rosids</taxon>
        <taxon>malvids</taxon>
        <taxon>Myrtales</taxon>
        <taxon>Myrtaceae</taxon>
        <taxon>Myrtoideae</taxon>
        <taxon>Eucalypteae</taxon>
        <taxon>Eucalyptus</taxon>
    </lineage>
</organism>
<keyword evidence="5" id="KW-0677">Repeat</keyword>
<dbReference type="GO" id="GO:0016020">
    <property type="term" value="C:membrane"/>
    <property type="evidence" value="ECO:0007669"/>
    <property type="project" value="UniProtKB-SubCell"/>
</dbReference>
<dbReference type="InterPro" id="IPR017441">
    <property type="entry name" value="Protein_kinase_ATP_BS"/>
</dbReference>
<keyword evidence="6 10" id="KW-1133">Transmembrane helix</keyword>
<dbReference type="FunFam" id="3.80.10.10:FF:000129">
    <property type="entry name" value="Leucine-rich repeat receptor-like kinase"/>
    <property type="match status" value="1"/>
</dbReference>
<dbReference type="PANTHER" id="PTHR27008">
    <property type="entry name" value="OS04G0122200 PROTEIN"/>
    <property type="match status" value="1"/>
</dbReference>
<keyword evidence="7 10" id="KW-0472">Membrane</keyword>
<evidence type="ECO:0000256" key="10">
    <source>
        <dbReference type="SAM" id="Phobius"/>
    </source>
</evidence>
<dbReference type="FunFam" id="3.30.200.20:FF:000432">
    <property type="entry name" value="LRR receptor-like serine/threonine-protein kinase EFR"/>
    <property type="match status" value="1"/>
</dbReference>
<keyword evidence="4 11" id="KW-0732">Signal</keyword>
<evidence type="ECO:0000256" key="5">
    <source>
        <dbReference type="ARBA" id="ARBA00022737"/>
    </source>
</evidence>
<feature type="signal peptide" evidence="11">
    <location>
        <begin position="1"/>
        <end position="31"/>
    </location>
</feature>
<dbReference type="GO" id="GO:0005524">
    <property type="term" value="F:ATP binding"/>
    <property type="evidence" value="ECO:0007669"/>
    <property type="project" value="UniProtKB-UniRule"/>
</dbReference>
<accession>A0A059BXP3</accession>
<dbReference type="PROSITE" id="PS50011">
    <property type="entry name" value="PROTEIN_KINASE_DOM"/>
    <property type="match status" value="1"/>
</dbReference>
<dbReference type="FunFam" id="3.80.10.10:FF:000095">
    <property type="entry name" value="LRR receptor-like serine/threonine-protein kinase GSO1"/>
    <property type="match status" value="1"/>
</dbReference>